<dbReference type="Proteomes" id="UP000006038">
    <property type="component" value="Chromosome 6"/>
</dbReference>
<reference evidence="3" key="2">
    <citation type="submission" date="2013-04" db="UniProtKB">
        <authorList>
            <consortium name="EnsemblPlants"/>
        </authorList>
    </citation>
    <scope>IDENTIFICATION</scope>
</reference>
<dbReference type="OMA" id="RTHANEI"/>
<evidence type="ECO:0000259" key="1">
    <source>
        <dbReference type="Pfam" id="PF13952"/>
    </source>
</evidence>
<protein>
    <recommendedName>
        <fullName evidence="5">DUF4216 domain-containing protein</fullName>
    </recommendedName>
</protein>
<dbReference type="SUPFAM" id="SSF48371">
    <property type="entry name" value="ARM repeat"/>
    <property type="match status" value="1"/>
</dbReference>
<evidence type="ECO:0008006" key="5">
    <source>
        <dbReference type="Google" id="ProtNLM"/>
    </source>
</evidence>
<keyword evidence="4" id="KW-1185">Reference proteome</keyword>
<dbReference type="AlphaFoldDB" id="J3ME28"/>
<evidence type="ECO:0000313" key="4">
    <source>
        <dbReference type="Proteomes" id="UP000006038"/>
    </source>
</evidence>
<name>J3ME28_ORYBR</name>
<dbReference type="PANTHER" id="PTHR48258:SF15">
    <property type="entry name" value="OS02G0543900 PROTEIN"/>
    <property type="match status" value="1"/>
</dbReference>
<dbReference type="InterPro" id="IPR025312">
    <property type="entry name" value="DUF4216"/>
</dbReference>
<dbReference type="Pfam" id="PF13960">
    <property type="entry name" value="DUF4218"/>
    <property type="match status" value="1"/>
</dbReference>
<dbReference type="PANTHER" id="PTHR48258">
    <property type="entry name" value="DUF4218 DOMAIN-CONTAINING PROTEIN-RELATED"/>
    <property type="match status" value="1"/>
</dbReference>
<dbReference type="STRING" id="4533.J3ME28"/>
<dbReference type="Gene3D" id="1.25.10.10">
    <property type="entry name" value="Leucine-rich Repeat Variant"/>
    <property type="match status" value="1"/>
</dbReference>
<organism evidence="3">
    <name type="scientific">Oryza brachyantha</name>
    <name type="common">malo sina</name>
    <dbReference type="NCBI Taxonomy" id="4533"/>
    <lineage>
        <taxon>Eukaryota</taxon>
        <taxon>Viridiplantae</taxon>
        <taxon>Streptophyta</taxon>
        <taxon>Embryophyta</taxon>
        <taxon>Tracheophyta</taxon>
        <taxon>Spermatophyta</taxon>
        <taxon>Magnoliopsida</taxon>
        <taxon>Liliopsida</taxon>
        <taxon>Poales</taxon>
        <taxon>Poaceae</taxon>
        <taxon>BOP clade</taxon>
        <taxon>Oryzoideae</taxon>
        <taxon>Oryzeae</taxon>
        <taxon>Oryzinae</taxon>
        <taxon>Oryza</taxon>
    </lineage>
</organism>
<dbReference type="eggNOG" id="KOG0166">
    <property type="taxonomic scope" value="Eukaryota"/>
</dbReference>
<dbReference type="InterPro" id="IPR011989">
    <property type="entry name" value="ARM-like"/>
</dbReference>
<dbReference type="InterPro" id="IPR016024">
    <property type="entry name" value="ARM-type_fold"/>
</dbReference>
<feature type="domain" description="DUF4218" evidence="2">
    <location>
        <begin position="312"/>
        <end position="399"/>
    </location>
</feature>
<feature type="domain" description="DUF4216" evidence="1">
    <location>
        <begin position="577"/>
        <end position="653"/>
    </location>
</feature>
<accession>J3ME28</accession>
<dbReference type="InterPro" id="IPR004242">
    <property type="entry name" value="Transposase_21"/>
</dbReference>
<dbReference type="Pfam" id="PF02992">
    <property type="entry name" value="Transposase_21"/>
    <property type="match status" value="1"/>
</dbReference>
<evidence type="ECO:0000313" key="3">
    <source>
        <dbReference type="EnsemblPlants" id="OB06G22720.1"/>
    </source>
</evidence>
<dbReference type="EnsemblPlants" id="OB06G22720.1">
    <property type="protein sequence ID" value="OB06G22720.1"/>
    <property type="gene ID" value="OB06G22720"/>
</dbReference>
<dbReference type="Pfam" id="PF13952">
    <property type="entry name" value="DUF4216"/>
    <property type="match status" value="1"/>
</dbReference>
<sequence>MRVVQRMVCCVIQLTQRLGSPLTLGIRSLHRILKTSASSIILALIIPGPSYPGKEFHVFMEPVYEELFDLFEVGTPTYDASRNEMFQLRGTVLFTISDYPQIGIFAGYSVNGEFACISCREETCSKCLKHGHKYCFMGNRRFLPSDHEMRYNENSFDGTEEHRLEPLAYSETSVLQKIETINNFEKSKTWKCLSGLFSLPYWDLNLLHHNLDVMHIEKNVCDNIYGTLLGLEGKSKDNLQARLDLQEMNIRPDLHPIRKANNKYYLPPASYTMSKREKQQFCKVLHDIKVPDGYAGNISKCINVTQGKISGLKSHDCHILMQELLPVALRATEAKLGGPVCYRSMYFVERYLCVLKSYVRNKAHPEGCIAEAYLADECMTFCSRYLEGFETKHNQPTRNDDSDESVAFSDDEYTPYLFPHVGKPLGKPRSYVIRGLTKMQAHRYVLFNCPDINPYLRTHANEIRRTYRQGRVAPKIIGRIQKFHEWFRAYIMDLERKNGICSVNNDHRWLARGPIGPAKRYCAFNTRGFRFRPKHLDGVTQNSGAILTAKTSSYTKSNDTNPILGDLTYYGRVIDIIELNYSRQFSVILFKCEWVDVVSGKGVKKDKYGYTLVNFSHLIHTGEKVKHEPFILPNQADQVYYVDDPINHGWPVVRKNKPRDIYDIGEDECADDIEIEPFHVSHLGGMSSNANSYKQWDNRGKLLLFHDLFHYFKVSVENDILNYLILLLTRNYPNSIKKQACLIVSNIVAGRKNNIQSSEQDIKEEAAWAISNVASGGANDQIQYLVSQGCLEPLCSILTNQDADLFQVHYFDADAVTLARTIGRWHWDIVFFRQAKVNK</sequence>
<proteinExistence type="predicted"/>
<reference evidence="3" key="1">
    <citation type="journal article" date="2013" name="Nat. Commun.">
        <title>Whole-genome sequencing of Oryza brachyantha reveals mechanisms underlying Oryza genome evolution.</title>
        <authorList>
            <person name="Chen J."/>
            <person name="Huang Q."/>
            <person name="Gao D."/>
            <person name="Wang J."/>
            <person name="Lang Y."/>
            <person name="Liu T."/>
            <person name="Li B."/>
            <person name="Bai Z."/>
            <person name="Luis Goicoechea J."/>
            <person name="Liang C."/>
            <person name="Chen C."/>
            <person name="Zhang W."/>
            <person name="Sun S."/>
            <person name="Liao Y."/>
            <person name="Zhang X."/>
            <person name="Yang L."/>
            <person name="Song C."/>
            <person name="Wang M."/>
            <person name="Shi J."/>
            <person name="Liu G."/>
            <person name="Liu J."/>
            <person name="Zhou H."/>
            <person name="Zhou W."/>
            <person name="Yu Q."/>
            <person name="An N."/>
            <person name="Chen Y."/>
            <person name="Cai Q."/>
            <person name="Wang B."/>
            <person name="Liu B."/>
            <person name="Min J."/>
            <person name="Huang Y."/>
            <person name="Wu H."/>
            <person name="Li Z."/>
            <person name="Zhang Y."/>
            <person name="Yin Y."/>
            <person name="Song W."/>
            <person name="Jiang J."/>
            <person name="Jackson S.A."/>
            <person name="Wing R.A."/>
            <person name="Wang J."/>
            <person name="Chen M."/>
        </authorList>
    </citation>
    <scope>NUCLEOTIDE SEQUENCE [LARGE SCALE GENOMIC DNA]</scope>
    <source>
        <strain evidence="3">cv. IRGC 101232</strain>
    </source>
</reference>
<dbReference type="HOGENOM" id="CLU_339005_0_0_1"/>
<dbReference type="Gramene" id="OB06G22720.1">
    <property type="protein sequence ID" value="OB06G22720.1"/>
    <property type="gene ID" value="OB06G22720"/>
</dbReference>
<evidence type="ECO:0000259" key="2">
    <source>
        <dbReference type="Pfam" id="PF13960"/>
    </source>
</evidence>
<dbReference type="InterPro" id="IPR025452">
    <property type="entry name" value="DUF4218"/>
</dbReference>